<dbReference type="InterPro" id="IPR018062">
    <property type="entry name" value="HTH_AraC-typ_CS"/>
</dbReference>
<keyword evidence="3" id="KW-0238">DNA-binding</keyword>
<protein>
    <submittedName>
        <fullName evidence="6">Helix-turn-helix domain protein</fullName>
    </submittedName>
</protein>
<dbReference type="InterPro" id="IPR011051">
    <property type="entry name" value="RmlC_Cupin_sf"/>
</dbReference>
<proteinExistence type="predicted"/>
<dbReference type="GO" id="GO:0043565">
    <property type="term" value="F:sequence-specific DNA binding"/>
    <property type="evidence" value="ECO:0007669"/>
    <property type="project" value="InterPro"/>
</dbReference>
<keyword evidence="4" id="KW-0804">Transcription</keyword>
<dbReference type="AlphaFoldDB" id="A0AAC9FR49"/>
<evidence type="ECO:0000256" key="2">
    <source>
        <dbReference type="ARBA" id="ARBA00023015"/>
    </source>
</evidence>
<dbReference type="InterPro" id="IPR020449">
    <property type="entry name" value="Tscrpt_reg_AraC-type_HTH"/>
</dbReference>
<evidence type="ECO:0000313" key="6">
    <source>
        <dbReference type="EMBL" id="ANH72485.1"/>
    </source>
</evidence>
<dbReference type="FunFam" id="1.10.10.60:FF:000132">
    <property type="entry name" value="AraC family transcriptional regulator"/>
    <property type="match status" value="1"/>
</dbReference>
<dbReference type="PRINTS" id="PR00032">
    <property type="entry name" value="HTHARAC"/>
</dbReference>
<dbReference type="Pfam" id="PF12833">
    <property type="entry name" value="HTH_18"/>
    <property type="match status" value="1"/>
</dbReference>
<dbReference type="SUPFAM" id="SSF46689">
    <property type="entry name" value="Homeodomain-like"/>
    <property type="match status" value="1"/>
</dbReference>
<dbReference type="InterPro" id="IPR018060">
    <property type="entry name" value="HTH_AraC"/>
</dbReference>
<dbReference type="Gene3D" id="1.10.10.60">
    <property type="entry name" value="Homeodomain-like"/>
    <property type="match status" value="1"/>
</dbReference>
<organism evidence="6 7">
    <name type="scientific">Ralstonia insidiosa</name>
    <dbReference type="NCBI Taxonomy" id="190721"/>
    <lineage>
        <taxon>Bacteria</taxon>
        <taxon>Pseudomonadati</taxon>
        <taxon>Pseudomonadota</taxon>
        <taxon>Betaproteobacteria</taxon>
        <taxon>Burkholderiales</taxon>
        <taxon>Burkholderiaceae</taxon>
        <taxon>Ralstonia</taxon>
    </lineage>
</organism>
<dbReference type="KEGG" id="rin:ACS15_1022"/>
<sequence length="292" mass="32176">MRAQPRTCDAMPARPTAELVTLKAYSERTDGPEIVAVVGTAESNDRLQFGTREVDWHSHLRGQIFCVDSGLMHVRTRHGSWILPPHRAGWIPPGEMHSATISGVMSGWFVLVAPACCADLPDRPCVVGISDVMRALVRRAVTWPVDEFLSPESRRIAAVLLDELRHAPREPLHLPLPTDRRLARIAQSLVDAPGDTRTLEAWAEWAGVSPRTVNRLFLAETGIGFAQWRRQARLVHALERLAAGEPVANVADALGYASPSNFIAMFRQYFGQSPARYFGRRDSSAAASADDA</sequence>
<dbReference type="InterPro" id="IPR009057">
    <property type="entry name" value="Homeodomain-like_sf"/>
</dbReference>
<dbReference type="PANTHER" id="PTHR11019">
    <property type="entry name" value="HTH-TYPE TRANSCRIPTIONAL REGULATOR NIMR"/>
    <property type="match status" value="1"/>
</dbReference>
<reference evidence="6 7" key="1">
    <citation type="submission" date="2015-09" db="EMBL/GenBank/DDBJ databases">
        <authorList>
            <person name="Xu Y."/>
            <person name="Nagy A."/>
            <person name="Liu N.T."/>
            <person name="Nou X."/>
        </authorList>
    </citation>
    <scope>NUCLEOTIDE SEQUENCE [LARGE SCALE GENOMIC DNA]</scope>
    <source>
        <strain evidence="6 7">FC1138</strain>
    </source>
</reference>
<dbReference type="SMART" id="SM00342">
    <property type="entry name" value="HTH_ARAC"/>
    <property type="match status" value="1"/>
</dbReference>
<dbReference type="PANTHER" id="PTHR11019:SF159">
    <property type="entry name" value="TRANSCRIPTIONAL REGULATOR-RELATED"/>
    <property type="match status" value="1"/>
</dbReference>
<name>A0AAC9FR49_9RALS</name>
<evidence type="ECO:0000256" key="1">
    <source>
        <dbReference type="ARBA" id="ARBA00022491"/>
    </source>
</evidence>
<dbReference type="Proteomes" id="UP000077927">
    <property type="component" value="Chromosome 1"/>
</dbReference>
<dbReference type="SUPFAM" id="SSF51182">
    <property type="entry name" value="RmlC-like cupins"/>
    <property type="match status" value="1"/>
</dbReference>
<dbReference type="PROSITE" id="PS00041">
    <property type="entry name" value="HTH_ARAC_FAMILY_1"/>
    <property type="match status" value="1"/>
</dbReference>
<dbReference type="EMBL" id="CP012605">
    <property type="protein sequence ID" value="ANH72485.1"/>
    <property type="molecule type" value="Genomic_DNA"/>
</dbReference>
<dbReference type="CDD" id="cd06124">
    <property type="entry name" value="cupin_NimR-like_N"/>
    <property type="match status" value="1"/>
</dbReference>
<dbReference type="GO" id="GO:0003700">
    <property type="term" value="F:DNA-binding transcription factor activity"/>
    <property type="evidence" value="ECO:0007669"/>
    <property type="project" value="InterPro"/>
</dbReference>
<evidence type="ECO:0000259" key="5">
    <source>
        <dbReference type="PROSITE" id="PS01124"/>
    </source>
</evidence>
<dbReference type="PROSITE" id="PS01124">
    <property type="entry name" value="HTH_ARAC_FAMILY_2"/>
    <property type="match status" value="1"/>
</dbReference>
<feature type="domain" description="HTH araC/xylS-type" evidence="5">
    <location>
        <begin position="179"/>
        <end position="280"/>
    </location>
</feature>
<evidence type="ECO:0000256" key="4">
    <source>
        <dbReference type="ARBA" id="ARBA00023163"/>
    </source>
</evidence>
<keyword evidence="1" id="KW-0678">Repressor</keyword>
<keyword evidence="2" id="KW-0805">Transcription regulation</keyword>
<evidence type="ECO:0000256" key="3">
    <source>
        <dbReference type="ARBA" id="ARBA00023125"/>
    </source>
</evidence>
<gene>
    <name evidence="6" type="ORF">ACS15_1022</name>
</gene>
<accession>A0AAC9FR49</accession>
<evidence type="ECO:0000313" key="7">
    <source>
        <dbReference type="Proteomes" id="UP000077927"/>
    </source>
</evidence>